<comment type="caution">
    <text evidence="1">The sequence shown here is derived from an EMBL/GenBank/DDBJ whole genome shotgun (WGS) entry which is preliminary data.</text>
</comment>
<reference evidence="1 2" key="1">
    <citation type="journal article" date="2024" name="G3 (Bethesda)">
        <title>Genome assembly of Hibiscus sabdariffa L. provides insights into metabolisms of medicinal natural products.</title>
        <authorList>
            <person name="Kim T."/>
        </authorList>
    </citation>
    <scope>NUCLEOTIDE SEQUENCE [LARGE SCALE GENOMIC DNA]</scope>
    <source>
        <strain evidence="1">TK-2024</strain>
        <tissue evidence="1">Old leaves</tissue>
    </source>
</reference>
<proteinExistence type="predicted"/>
<protein>
    <submittedName>
        <fullName evidence="1">Uncharacterized protein</fullName>
    </submittedName>
</protein>
<gene>
    <name evidence="1" type="ORF">V6N11_005704</name>
</gene>
<keyword evidence="2" id="KW-1185">Reference proteome</keyword>
<dbReference type="EMBL" id="JBBPBN010000021">
    <property type="protein sequence ID" value="KAK9014550.1"/>
    <property type="molecule type" value="Genomic_DNA"/>
</dbReference>
<dbReference type="Proteomes" id="UP001396334">
    <property type="component" value="Unassembled WGS sequence"/>
</dbReference>
<name>A0ABR2RNM4_9ROSI</name>
<evidence type="ECO:0000313" key="2">
    <source>
        <dbReference type="Proteomes" id="UP001396334"/>
    </source>
</evidence>
<sequence>MSPMNASSGHSFQSPSLWSSGESLWCFPTKRWDGWWTITCGMARLQCLHACQLIYDRHHRALSETTGVDLPVSSPRTIAANSEHGLLSGFSQLLGDFQGYGYGCKPGFGTLNNCWNDGWFLSFQKHVALLDHTAIVSTGYQDNVPNTTKTMLSGLDPDVV</sequence>
<accession>A0ABR2RNM4</accession>
<organism evidence="1 2">
    <name type="scientific">Hibiscus sabdariffa</name>
    <name type="common">roselle</name>
    <dbReference type="NCBI Taxonomy" id="183260"/>
    <lineage>
        <taxon>Eukaryota</taxon>
        <taxon>Viridiplantae</taxon>
        <taxon>Streptophyta</taxon>
        <taxon>Embryophyta</taxon>
        <taxon>Tracheophyta</taxon>
        <taxon>Spermatophyta</taxon>
        <taxon>Magnoliopsida</taxon>
        <taxon>eudicotyledons</taxon>
        <taxon>Gunneridae</taxon>
        <taxon>Pentapetalae</taxon>
        <taxon>rosids</taxon>
        <taxon>malvids</taxon>
        <taxon>Malvales</taxon>
        <taxon>Malvaceae</taxon>
        <taxon>Malvoideae</taxon>
        <taxon>Hibiscus</taxon>
    </lineage>
</organism>
<evidence type="ECO:0000313" key="1">
    <source>
        <dbReference type="EMBL" id="KAK9014550.1"/>
    </source>
</evidence>